<keyword evidence="4 6" id="KW-0863">Zinc-finger</keyword>
<evidence type="ECO:0008006" key="11">
    <source>
        <dbReference type="Google" id="ProtNLM"/>
    </source>
</evidence>
<dbReference type="Gene3D" id="3.30.40.10">
    <property type="entry name" value="Zinc/RING finger domain, C3HC4 (zinc finger)"/>
    <property type="match status" value="1"/>
</dbReference>
<feature type="domain" description="MATH" evidence="8">
    <location>
        <begin position="297"/>
        <end position="440"/>
    </location>
</feature>
<dbReference type="PANTHER" id="PTHR10131">
    <property type="entry name" value="TNF RECEPTOR ASSOCIATED FACTOR"/>
    <property type="match status" value="1"/>
</dbReference>
<evidence type="ECO:0000259" key="7">
    <source>
        <dbReference type="PROSITE" id="PS50089"/>
    </source>
</evidence>
<dbReference type="GO" id="GO:0042981">
    <property type="term" value="P:regulation of apoptotic process"/>
    <property type="evidence" value="ECO:0007669"/>
    <property type="project" value="InterPro"/>
</dbReference>
<keyword evidence="5" id="KW-0862">Zinc</keyword>
<dbReference type="GO" id="GO:0005737">
    <property type="term" value="C:cytoplasm"/>
    <property type="evidence" value="ECO:0007669"/>
    <property type="project" value="UniProtKB-SubCell"/>
</dbReference>
<dbReference type="InterPro" id="IPR001841">
    <property type="entry name" value="Znf_RING"/>
</dbReference>
<dbReference type="GO" id="GO:0005634">
    <property type="term" value="C:nucleus"/>
    <property type="evidence" value="ECO:0007669"/>
    <property type="project" value="UniProtKB-ARBA"/>
</dbReference>
<dbReference type="InterPro" id="IPR008974">
    <property type="entry name" value="TRAF-like"/>
</dbReference>
<evidence type="ECO:0000256" key="3">
    <source>
        <dbReference type="ARBA" id="ARBA00022723"/>
    </source>
</evidence>
<comment type="subcellular location">
    <subcellularLocation>
        <location evidence="1">Cytoplasm</location>
    </subcellularLocation>
</comment>
<protein>
    <recommendedName>
        <fullName evidence="11">TNF receptor-associated factor 6</fullName>
    </recommendedName>
</protein>
<dbReference type="GO" id="GO:0061630">
    <property type="term" value="F:ubiquitin protein ligase activity"/>
    <property type="evidence" value="ECO:0007669"/>
    <property type="project" value="TreeGrafter"/>
</dbReference>
<dbReference type="Pfam" id="PF00097">
    <property type="entry name" value="zf-C3HC4"/>
    <property type="match status" value="1"/>
</dbReference>
<dbReference type="GO" id="GO:0045087">
    <property type="term" value="P:innate immune response"/>
    <property type="evidence" value="ECO:0007669"/>
    <property type="project" value="TreeGrafter"/>
</dbReference>
<dbReference type="PANTHER" id="PTHR10131:SF152">
    <property type="entry name" value="TNF RECEPTOR-ASSOCIATED FACTOR 6"/>
    <property type="match status" value="1"/>
</dbReference>
<dbReference type="InterPro" id="IPR012227">
    <property type="entry name" value="TNF_rcpt-assoc_TRAF_met"/>
</dbReference>
<dbReference type="PROSITE" id="PS50144">
    <property type="entry name" value="MATH"/>
    <property type="match status" value="1"/>
</dbReference>
<sequence length="443" mass="50941">MASGERYNTGGSEATVAQESSIINDAYSGPEARFECPICLAWLRDPVLTSCGHRFCRTCILSWLDWAMSTVLDFVIPNPMFQSDRISASDRSESSELDPRLRESACPVDNIKLKEEDIFPDNFTRREISQQRTKCPNIIRGCLVELSPLDVELHLVTCKYKSPELPENEKLRCSFVDVGCEEKFEDEPELQRHLEQYIQKHLTMLSQAYTKMMVNTNVAASSSAIAHQANFWDPPAKNESPVYSQDENLQGLLKALYEKIIFLEQKSREQDIIIANMSEQISSYNLSVTKLHQRYCNGCYLWYINDFKNKLNAMRENPHIMHYSPGFYTSANGYKLCIRLNLSPKDNSYIAILIHVMKTEHDVSLDWPFSGRLSITVVHPTQPFKSIKETMMTRPELDAFKRPVLEMNPKGFGYTEFALLQELIEQDFIYNNQLLIKVQAQPV</sequence>
<organism evidence="9 10">
    <name type="scientific">Exocentrus adspersus</name>
    <dbReference type="NCBI Taxonomy" id="1586481"/>
    <lineage>
        <taxon>Eukaryota</taxon>
        <taxon>Metazoa</taxon>
        <taxon>Ecdysozoa</taxon>
        <taxon>Arthropoda</taxon>
        <taxon>Hexapoda</taxon>
        <taxon>Insecta</taxon>
        <taxon>Pterygota</taxon>
        <taxon>Neoptera</taxon>
        <taxon>Endopterygota</taxon>
        <taxon>Coleoptera</taxon>
        <taxon>Polyphaga</taxon>
        <taxon>Cucujiformia</taxon>
        <taxon>Chrysomeloidea</taxon>
        <taxon>Cerambycidae</taxon>
        <taxon>Lamiinae</taxon>
        <taxon>Acanthocinini</taxon>
        <taxon>Exocentrus</taxon>
    </lineage>
</organism>
<evidence type="ECO:0000256" key="6">
    <source>
        <dbReference type="PROSITE-ProRule" id="PRU00175"/>
    </source>
</evidence>
<dbReference type="Proteomes" id="UP001159042">
    <property type="component" value="Unassembled WGS sequence"/>
</dbReference>
<gene>
    <name evidence="9" type="ORF">NQ315_004685</name>
</gene>
<dbReference type="InterPro" id="IPR017907">
    <property type="entry name" value="Znf_RING_CS"/>
</dbReference>
<name>A0AAV8VA23_9CUCU</name>
<proteinExistence type="predicted"/>
<evidence type="ECO:0000256" key="5">
    <source>
        <dbReference type="ARBA" id="ARBA00022833"/>
    </source>
</evidence>
<comment type="caution">
    <text evidence="9">The sequence shown here is derived from an EMBL/GenBank/DDBJ whole genome shotgun (WGS) entry which is preliminary data.</text>
</comment>
<feature type="domain" description="RING-type" evidence="7">
    <location>
        <begin position="36"/>
        <end position="110"/>
    </location>
</feature>
<dbReference type="PROSITE" id="PS50089">
    <property type="entry name" value="ZF_RING_2"/>
    <property type="match status" value="1"/>
</dbReference>
<dbReference type="PIRSF" id="PIRSF015614">
    <property type="entry name" value="TRAF"/>
    <property type="match status" value="1"/>
</dbReference>
<dbReference type="Pfam" id="PF21355">
    <property type="entry name" value="TRAF-mep_MATH"/>
    <property type="match status" value="1"/>
</dbReference>
<evidence type="ECO:0000256" key="1">
    <source>
        <dbReference type="ARBA" id="ARBA00004496"/>
    </source>
</evidence>
<evidence type="ECO:0000256" key="4">
    <source>
        <dbReference type="ARBA" id="ARBA00022771"/>
    </source>
</evidence>
<keyword evidence="10" id="KW-1185">Reference proteome</keyword>
<dbReference type="SUPFAM" id="SSF57850">
    <property type="entry name" value="RING/U-box"/>
    <property type="match status" value="1"/>
</dbReference>
<dbReference type="GO" id="GO:0008270">
    <property type="term" value="F:zinc ion binding"/>
    <property type="evidence" value="ECO:0007669"/>
    <property type="project" value="UniProtKB-KW"/>
</dbReference>
<evidence type="ECO:0000313" key="10">
    <source>
        <dbReference type="Proteomes" id="UP001159042"/>
    </source>
</evidence>
<dbReference type="Gene3D" id="2.60.210.10">
    <property type="entry name" value="Apoptosis, Tumor Necrosis Factor Receptor Associated Protein 2, Chain A"/>
    <property type="match status" value="1"/>
</dbReference>
<dbReference type="GO" id="GO:0031663">
    <property type="term" value="P:lipopolysaccharide-mediated signaling pathway"/>
    <property type="evidence" value="ECO:0007669"/>
    <property type="project" value="TreeGrafter"/>
</dbReference>
<evidence type="ECO:0000313" key="9">
    <source>
        <dbReference type="EMBL" id="KAJ8911039.1"/>
    </source>
</evidence>
<dbReference type="InterPro" id="IPR013083">
    <property type="entry name" value="Znf_RING/FYVE/PHD"/>
</dbReference>
<dbReference type="SUPFAM" id="SSF49599">
    <property type="entry name" value="TRAF domain-like"/>
    <property type="match status" value="1"/>
</dbReference>
<dbReference type="PROSITE" id="PS00518">
    <property type="entry name" value="ZF_RING_1"/>
    <property type="match status" value="1"/>
</dbReference>
<accession>A0AAV8VA23</accession>
<keyword evidence="2" id="KW-0963">Cytoplasm</keyword>
<dbReference type="InterPro" id="IPR018957">
    <property type="entry name" value="Znf_C3HC4_RING-type"/>
</dbReference>
<dbReference type="InterPro" id="IPR049342">
    <property type="entry name" value="TRAF1-6_MATH_dom"/>
</dbReference>
<dbReference type="EMBL" id="JANEYG010000221">
    <property type="protein sequence ID" value="KAJ8911039.1"/>
    <property type="molecule type" value="Genomic_DNA"/>
</dbReference>
<evidence type="ECO:0000259" key="8">
    <source>
        <dbReference type="PROSITE" id="PS50144"/>
    </source>
</evidence>
<dbReference type="SMART" id="SM00184">
    <property type="entry name" value="RING"/>
    <property type="match status" value="1"/>
</dbReference>
<evidence type="ECO:0000256" key="2">
    <source>
        <dbReference type="ARBA" id="ARBA00022490"/>
    </source>
</evidence>
<dbReference type="InterPro" id="IPR002083">
    <property type="entry name" value="MATH/TRAF_dom"/>
</dbReference>
<keyword evidence="3" id="KW-0479">Metal-binding</keyword>
<dbReference type="GO" id="GO:0043122">
    <property type="term" value="P:regulation of canonical NF-kappaB signal transduction"/>
    <property type="evidence" value="ECO:0007669"/>
    <property type="project" value="TreeGrafter"/>
</dbReference>
<dbReference type="AlphaFoldDB" id="A0AAV8VA23"/>
<reference evidence="9 10" key="1">
    <citation type="journal article" date="2023" name="Insect Mol. Biol.">
        <title>Genome sequencing provides insights into the evolution of gene families encoding plant cell wall-degrading enzymes in longhorned beetles.</title>
        <authorList>
            <person name="Shin N.R."/>
            <person name="Okamura Y."/>
            <person name="Kirsch R."/>
            <person name="Pauchet Y."/>
        </authorList>
    </citation>
    <scope>NUCLEOTIDE SEQUENCE [LARGE SCALE GENOMIC DNA]</scope>
    <source>
        <strain evidence="9">EAD_L_NR</strain>
    </source>
</reference>